<dbReference type="EMBL" id="BMED01000001">
    <property type="protein sequence ID" value="GGC64830.1"/>
    <property type="molecule type" value="Genomic_DNA"/>
</dbReference>
<dbReference type="InterPro" id="IPR001466">
    <property type="entry name" value="Beta-lactam-related"/>
</dbReference>
<evidence type="ECO:0000256" key="1">
    <source>
        <dbReference type="ARBA" id="ARBA00004370"/>
    </source>
</evidence>
<dbReference type="Proteomes" id="UP000637423">
    <property type="component" value="Unassembled WGS sequence"/>
</dbReference>
<dbReference type="Gene3D" id="3.40.710.10">
    <property type="entry name" value="DD-peptidase/beta-lactamase superfamily"/>
    <property type="match status" value="1"/>
</dbReference>
<dbReference type="PANTHER" id="PTHR46825:SF11">
    <property type="entry name" value="PENICILLIN-BINDING PROTEIN 4"/>
    <property type="match status" value="1"/>
</dbReference>
<keyword evidence="3" id="KW-0732">Signal</keyword>
<dbReference type="PANTHER" id="PTHR46825">
    <property type="entry name" value="D-ALANYL-D-ALANINE-CARBOXYPEPTIDASE/ENDOPEPTIDASE AMPH"/>
    <property type="match status" value="1"/>
</dbReference>
<dbReference type="AlphaFoldDB" id="A0A916U8X0"/>
<comment type="subcellular location">
    <subcellularLocation>
        <location evidence="1">Membrane</location>
    </subcellularLocation>
</comment>
<evidence type="ECO:0000256" key="3">
    <source>
        <dbReference type="SAM" id="SignalP"/>
    </source>
</evidence>
<feature type="domain" description="Beta-lactamase-related" evidence="4">
    <location>
        <begin position="146"/>
        <end position="454"/>
    </location>
</feature>
<name>A0A916U8X0_9BURK</name>
<dbReference type="SUPFAM" id="SSF56601">
    <property type="entry name" value="beta-lactamase/transpeptidase-like"/>
    <property type="match status" value="1"/>
</dbReference>
<accession>A0A916U8X0</accession>
<reference evidence="5" key="2">
    <citation type="submission" date="2020-09" db="EMBL/GenBank/DDBJ databases">
        <authorList>
            <person name="Sun Q."/>
            <person name="Zhou Y."/>
        </authorList>
    </citation>
    <scope>NUCLEOTIDE SEQUENCE</scope>
    <source>
        <strain evidence="5">CGMCC 1.10998</strain>
    </source>
</reference>
<keyword evidence="2" id="KW-0472">Membrane</keyword>
<dbReference type="Pfam" id="PF00144">
    <property type="entry name" value="Beta-lactamase"/>
    <property type="match status" value="1"/>
</dbReference>
<keyword evidence="6" id="KW-1185">Reference proteome</keyword>
<feature type="signal peptide" evidence="3">
    <location>
        <begin position="1"/>
        <end position="21"/>
    </location>
</feature>
<protein>
    <recommendedName>
        <fullName evidence="4">Beta-lactamase-related domain-containing protein</fullName>
    </recommendedName>
</protein>
<reference evidence="5" key="1">
    <citation type="journal article" date="2014" name="Int. J. Syst. Evol. Microbiol.">
        <title>Complete genome sequence of Corynebacterium casei LMG S-19264T (=DSM 44701T), isolated from a smear-ripened cheese.</title>
        <authorList>
            <consortium name="US DOE Joint Genome Institute (JGI-PGF)"/>
            <person name="Walter F."/>
            <person name="Albersmeier A."/>
            <person name="Kalinowski J."/>
            <person name="Ruckert C."/>
        </authorList>
    </citation>
    <scope>NUCLEOTIDE SEQUENCE</scope>
    <source>
        <strain evidence="5">CGMCC 1.10998</strain>
    </source>
</reference>
<dbReference type="InterPro" id="IPR050491">
    <property type="entry name" value="AmpC-like"/>
</dbReference>
<evidence type="ECO:0000313" key="5">
    <source>
        <dbReference type="EMBL" id="GGC64830.1"/>
    </source>
</evidence>
<dbReference type="InterPro" id="IPR012338">
    <property type="entry name" value="Beta-lactam/transpept-like"/>
</dbReference>
<evidence type="ECO:0000256" key="2">
    <source>
        <dbReference type="ARBA" id="ARBA00023136"/>
    </source>
</evidence>
<sequence>MRKTFAVLTLLFTLLPPLSYAEQVIPATPAGKVLAAMITALNKGKPEDLAVFVKNNDSSRLTAERMINIHDITGDLNVVRMERSTPYSLKALLKEADSDFYGTIELSVSTDKTHKLLYQDFNRVPMPADLAPQRLSLNAAVAALKQRADQLAAEDKFSGVLLITHNDKTLLSGAWGYSDKDARQAIDIDTKFRIGSMNKMFTSVAILQLIDAGRLQLSDTVGNILPGYANKEIAETVTVRQLLTHTGGTGDIFVQEFYKNQAELKEHTDYVRLFENRAPLFKPGARFGYSNYGYVLLGAIIEQVSGMSYYDYVQKAIFAPAGMNDTGSLPENIDVPGRAKGYMKVRSTWTSNAKMLPYRGTSTGGGYSTANDLLRFAQNLQSGRLLSLATLEQATSDQAEHYGYGFFVQGAEANRMYGHSGGAGGMNGELSISHQAGGYVVIALSNLDPTSASRLYNYFTLRMPIN</sequence>
<dbReference type="RefSeq" id="WP_188564823.1">
    <property type="nucleotide sequence ID" value="NZ_BMED01000001.1"/>
</dbReference>
<organism evidence="5 6">
    <name type="scientific">Undibacterium terreum</name>
    <dbReference type="NCBI Taxonomy" id="1224302"/>
    <lineage>
        <taxon>Bacteria</taxon>
        <taxon>Pseudomonadati</taxon>
        <taxon>Pseudomonadota</taxon>
        <taxon>Betaproteobacteria</taxon>
        <taxon>Burkholderiales</taxon>
        <taxon>Oxalobacteraceae</taxon>
        <taxon>Undibacterium</taxon>
    </lineage>
</organism>
<dbReference type="GO" id="GO:0016020">
    <property type="term" value="C:membrane"/>
    <property type="evidence" value="ECO:0007669"/>
    <property type="project" value="UniProtKB-SubCell"/>
</dbReference>
<comment type="caution">
    <text evidence="5">The sequence shown here is derived from an EMBL/GenBank/DDBJ whole genome shotgun (WGS) entry which is preliminary data.</text>
</comment>
<feature type="chain" id="PRO_5037356291" description="Beta-lactamase-related domain-containing protein" evidence="3">
    <location>
        <begin position="22"/>
        <end position="466"/>
    </location>
</feature>
<evidence type="ECO:0000313" key="6">
    <source>
        <dbReference type="Proteomes" id="UP000637423"/>
    </source>
</evidence>
<proteinExistence type="predicted"/>
<gene>
    <name evidence="5" type="ORF">GCM10011396_09820</name>
</gene>
<evidence type="ECO:0000259" key="4">
    <source>
        <dbReference type="Pfam" id="PF00144"/>
    </source>
</evidence>